<keyword evidence="1" id="KW-0808">Transferase</keyword>
<accession>A0A178JBV6</accession>
<dbReference type="GO" id="GO:0003887">
    <property type="term" value="F:DNA-directed DNA polymerase activity"/>
    <property type="evidence" value="ECO:0007669"/>
    <property type="project" value="UniProtKB-KW"/>
</dbReference>
<dbReference type="Proteomes" id="UP000094761">
    <property type="component" value="Unassembled WGS sequence"/>
</dbReference>
<sequence length="135" mass="15670">MIDMPQQEYLQEMGIQCYQLAHPERLLGYQSPQLILPDNCKLLLVSPQLPQGKTAEMFERVIKSIKLSLEQALHVTPEQLSQLDNDNHHLEWIWFAGCDQQDRLEAKALVSPLLTQVDGNNEQRRALWQQICSYQ</sequence>
<dbReference type="Gene3D" id="3.40.50.10220">
    <property type="entry name" value="DNA polymerase III, psi subunit"/>
    <property type="match status" value="1"/>
</dbReference>
<dbReference type="OrthoDB" id="5609147at2"/>
<proteinExistence type="predicted"/>
<evidence type="ECO:0000313" key="2">
    <source>
        <dbReference type="EMBL" id="OAM99295.1"/>
    </source>
</evidence>
<keyword evidence="1" id="KW-0239">DNA-directed DNA polymerase</keyword>
<dbReference type="PIRSF" id="PIRSF029225">
    <property type="entry name" value="DNA_pol_III_psi"/>
    <property type="match status" value="1"/>
</dbReference>
<dbReference type="InterPro" id="IPR004615">
    <property type="entry name" value="DNA_pol_III_psi"/>
</dbReference>
<organism evidence="2 3">
    <name type="scientific">Vibrio europaeus</name>
    <dbReference type="NCBI Taxonomy" id="300876"/>
    <lineage>
        <taxon>Bacteria</taxon>
        <taxon>Pseudomonadati</taxon>
        <taxon>Pseudomonadota</taxon>
        <taxon>Gammaproteobacteria</taxon>
        <taxon>Vibrionales</taxon>
        <taxon>Vibrionaceae</taxon>
        <taxon>Vibrio</taxon>
        <taxon>Vibrio oreintalis group</taxon>
    </lineage>
</organism>
<evidence type="ECO:0000256" key="1">
    <source>
        <dbReference type="PIRNR" id="PIRNR029225"/>
    </source>
</evidence>
<dbReference type="InterPro" id="IPR036654">
    <property type="entry name" value="DNA_pol_III_psi_sf"/>
</dbReference>
<protein>
    <recommendedName>
        <fullName evidence="1">DNA polymerase III subunit psi</fullName>
    </recommendedName>
</protein>
<dbReference type="GO" id="GO:0006260">
    <property type="term" value="P:DNA replication"/>
    <property type="evidence" value="ECO:0007669"/>
    <property type="project" value="UniProtKB-KW"/>
</dbReference>
<keyword evidence="1" id="KW-0548">Nucleotidyltransferase</keyword>
<dbReference type="Pfam" id="PF03603">
    <property type="entry name" value="DNA_III_psi"/>
    <property type="match status" value="1"/>
</dbReference>
<gene>
    <name evidence="2" type="ORF">AZ468_11570</name>
</gene>
<dbReference type="NCBIfam" id="NF004764">
    <property type="entry name" value="PRK06100.1"/>
    <property type="match status" value="1"/>
</dbReference>
<reference evidence="2 3" key="1">
    <citation type="submission" date="2016-03" db="EMBL/GenBank/DDBJ databases">
        <title>Draft genome sequence of the Vibrio tubiashii subs. europaeus.</title>
        <authorList>
            <person name="Spinard E."/>
            <person name="Dubert J."/>
            <person name="Nelson D.R."/>
            <person name="Barja J.L."/>
        </authorList>
    </citation>
    <scope>NUCLEOTIDE SEQUENCE [LARGE SCALE GENOMIC DNA]</scope>
    <source>
        <strain evidence="3">PP-638</strain>
    </source>
</reference>
<comment type="function">
    <text evidence="1">Part of the beta sliding clamp loading complex, which hydrolyzes ATP to load the beta clamp onto primed DNA to form the DNA replication pre-initiation complex. DNA polymerase III is a complex, multichain enzyme responsible for most of the replicative synthesis in bacteria. This DNA polymerase also exhibits 3' to 5' exonuclease activity.</text>
</comment>
<evidence type="ECO:0000313" key="3">
    <source>
        <dbReference type="Proteomes" id="UP000094761"/>
    </source>
</evidence>
<dbReference type="SUPFAM" id="SSF102220">
    <property type="entry name" value="DNA polymerase III psi subunit"/>
    <property type="match status" value="1"/>
</dbReference>
<comment type="caution">
    <text evidence="2">The sequence shown here is derived from an EMBL/GenBank/DDBJ whole genome shotgun (WGS) entry which is preliminary data.</text>
</comment>
<dbReference type="EMBL" id="LUAX01000003">
    <property type="protein sequence ID" value="OAM99295.1"/>
    <property type="molecule type" value="Genomic_DNA"/>
</dbReference>
<keyword evidence="1" id="KW-0235">DNA replication</keyword>
<name>A0A178JBV6_9VIBR</name>
<dbReference type="AlphaFoldDB" id="A0A178JBV6"/>
<dbReference type="GO" id="GO:0008408">
    <property type="term" value="F:3'-5' exonuclease activity"/>
    <property type="evidence" value="ECO:0007669"/>
    <property type="project" value="InterPro"/>
</dbReference>